<proteinExistence type="predicted"/>
<evidence type="ECO:0000313" key="2">
    <source>
        <dbReference type="Proteomes" id="UP000640583"/>
    </source>
</evidence>
<evidence type="ECO:0000313" key="1">
    <source>
        <dbReference type="EMBL" id="MBI1494772.1"/>
    </source>
</evidence>
<protein>
    <submittedName>
        <fullName evidence="1">YjbH domain-containing protein</fullName>
    </submittedName>
</protein>
<keyword evidence="2" id="KW-1185">Reference proteome</keyword>
<dbReference type="AlphaFoldDB" id="A0A8J7IFB8"/>
<dbReference type="Pfam" id="PF06082">
    <property type="entry name" value="YjbH"/>
    <property type="match status" value="1"/>
</dbReference>
<dbReference type="RefSeq" id="WP_228849518.1">
    <property type="nucleotide sequence ID" value="NZ_JADCKQ010000011.1"/>
</dbReference>
<name>A0A8J7IFB8_9RHOB</name>
<dbReference type="EMBL" id="JADCKQ010000011">
    <property type="protein sequence ID" value="MBI1494772.1"/>
    <property type="molecule type" value="Genomic_DNA"/>
</dbReference>
<accession>A0A8J7IFB8</accession>
<organism evidence="1 2">
    <name type="scientific">Halocynthiibacter styelae</name>
    <dbReference type="NCBI Taxonomy" id="2761955"/>
    <lineage>
        <taxon>Bacteria</taxon>
        <taxon>Pseudomonadati</taxon>
        <taxon>Pseudomonadota</taxon>
        <taxon>Alphaproteobacteria</taxon>
        <taxon>Rhodobacterales</taxon>
        <taxon>Paracoccaceae</taxon>
        <taxon>Halocynthiibacter</taxon>
    </lineage>
</organism>
<comment type="caution">
    <text evidence="1">The sequence shown here is derived from an EMBL/GenBank/DDBJ whole genome shotgun (WGS) entry which is preliminary data.</text>
</comment>
<sequence length="706" mass="77575">MMTGKTTGILVLALGAMVPSVTLAEQLRFPATLNTSGVPGVIEMPSSASLEDGQLSVTTAHFGNISRNTLTFQISDRMSGSFRYSATRDWPNNGVNTYYDRSFDLRYRLLDETNWRPSLTIGLQDFVGTGLNSAEYLVASKHFGDRVRVSGGIGWGRLGSYNSFSNPLGLDDRPTDFEPTGGTFNFDRWFHGPAALFGGVEWQATDRLRLMAEYSSDGYIEEVGRGLIERKSPLNFGASYQIRPSVDLGLFYLYGSEAAVRFNVLLNPKNPAMGSGNESAPLPVNPAARAAAMSWPAQQSLPSEVTSQIVEAAKPVFEASELELEALHIGDRTATVRFRNPGYMVESQAFGRVARIMTHLMPQRITTFRLVPVDQGMELSALEINRADLEAAEHAPDGGESLYSRVNFYDPATTGLEDGVIAEGLYPRLNWGITPYVNAVLFGLENPLLADVGLRLSGSVDIAPGLSLNGSVTQLVIGNGDDEGDIETTSLPVVRTDRSLYAANNSPAIERLTLDYVFRPGRNFYGRFSAGYLESMFGGVSTELLWKPVGSRLAFGAEINHVMKRDYDQQFGFQDYDTTTAFLSGYYRFDNGYHAQLDVGRYLAGDIGATLSLDREFANGWRVGAFVTRTDASYEEFGDGSFDKGIRVTIPLGALTGQATRDTSAFALRPFNRDGGARLNVQGRLYERVREYHNPEVAESWGRFLR</sequence>
<gene>
    <name evidence="1" type="ORF">H1D41_14085</name>
</gene>
<reference evidence="1" key="1">
    <citation type="submission" date="2020-10" db="EMBL/GenBank/DDBJ databases">
        <title>Paenihalocynthiibacter styelae gen. nov., sp. nov., isolated from stalked sea squirt Styela clava.</title>
        <authorList>
            <person name="Kim Y.-O."/>
            <person name="Yoon J.-H."/>
        </authorList>
    </citation>
    <scope>NUCLEOTIDE SEQUENCE</scope>
    <source>
        <strain evidence="1">MYP1-1</strain>
    </source>
</reference>
<dbReference type="Proteomes" id="UP000640583">
    <property type="component" value="Unassembled WGS sequence"/>
</dbReference>
<dbReference type="InterPro" id="IPR010344">
    <property type="entry name" value="YbjH"/>
</dbReference>